<feature type="compositionally biased region" description="Polar residues" evidence="1">
    <location>
        <begin position="53"/>
        <end position="65"/>
    </location>
</feature>
<feature type="compositionally biased region" description="Basic and acidic residues" evidence="1">
    <location>
        <begin position="66"/>
        <end position="75"/>
    </location>
</feature>
<protein>
    <submittedName>
        <fullName evidence="2">Uncharacterized protein</fullName>
    </submittedName>
</protein>
<feature type="region of interest" description="Disordered" evidence="1">
    <location>
        <begin position="46"/>
        <end position="75"/>
    </location>
</feature>
<gene>
    <name evidence="2" type="ORF">CROQUDRAFT_86374</name>
</gene>
<evidence type="ECO:0000313" key="2">
    <source>
        <dbReference type="EMBL" id="KAG0151743.1"/>
    </source>
</evidence>
<dbReference type="AlphaFoldDB" id="A0A9P6NWQ8"/>
<evidence type="ECO:0000313" key="3">
    <source>
        <dbReference type="Proteomes" id="UP000886653"/>
    </source>
</evidence>
<proteinExistence type="predicted"/>
<keyword evidence="3" id="KW-1185">Reference proteome</keyword>
<organism evidence="2 3">
    <name type="scientific">Cronartium quercuum f. sp. fusiforme G11</name>
    <dbReference type="NCBI Taxonomy" id="708437"/>
    <lineage>
        <taxon>Eukaryota</taxon>
        <taxon>Fungi</taxon>
        <taxon>Dikarya</taxon>
        <taxon>Basidiomycota</taxon>
        <taxon>Pucciniomycotina</taxon>
        <taxon>Pucciniomycetes</taxon>
        <taxon>Pucciniales</taxon>
        <taxon>Coleosporiaceae</taxon>
        <taxon>Cronartium</taxon>
    </lineage>
</organism>
<sequence length="118" mass="13428">MARKVIETDEWWDDYIIGHSDAKPFQKKGFPNYDLIADIMPAKGNQPLGKNAKGTNSKCKQNHNPTSDELKLDDTKGDEEDIAEKNRALNITEDVKTDLISPYRLFLLILLQSCNISY</sequence>
<reference evidence="2" key="1">
    <citation type="submission" date="2013-11" db="EMBL/GenBank/DDBJ databases">
        <title>Genome sequence of the fusiform rust pathogen reveals effectors for host alternation and coevolution with pine.</title>
        <authorList>
            <consortium name="DOE Joint Genome Institute"/>
            <person name="Smith K."/>
            <person name="Pendleton A."/>
            <person name="Kubisiak T."/>
            <person name="Anderson C."/>
            <person name="Salamov A."/>
            <person name="Aerts A."/>
            <person name="Riley R."/>
            <person name="Clum A."/>
            <person name="Lindquist E."/>
            <person name="Ence D."/>
            <person name="Campbell M."/>
            <person name="Kronenberg Z."/>
            <person name="Feau N."/>
            <person name="Dhillon B."/>
            <person name="Hamelin R."/>
            <person name="Burleigh J."/>
            <person name="Smith J."/>
            <person name="Yandell M."/>
            <person name="Nelson C."/>
            <person name="Grigoriev I."/>
            <person name="Davis J."/>
        </authorList>
    </citation>
    <scope>NUCLEOTIDE SEQUENCE</scope>
    <source>
        <strain evidence="2">G11</strain>
    </source>
</reference>
<accession>A0A9P6NWQ8</accession>
<dbReference type="Proteomes" id="UP000886653">
    <property type="component" value="Unassembled WGS sequence"/>
</dbReference>
<dbReference type="EMBL" id="MU167211">
    <property type="protein sequence ID" value="KAG0151743.1"/>
    <property type="molecule type" value="Genomic_DNA"/>
</dbReference>
<comment type="caution">
    <text evidence="2">The sequence shown here is derived from an EMBL/GenBank/DDBJ whole genome shotgun (WGS) entry which is preliminary data.</text>
</comment>
<evidence type="ECO:0000256" key="1">
    <source>
        <dbReference type="SAM" id="MobiDB-lite"/>
    </source>
</evidence>
<name>A0A9P6NWQ8_9BASI</name>